<proteinExistence type="inferred from homology"/>
<dbReference type="InterPro" id="IPR044215">
    <property type="entry name" value="PIG-H"/>
</dbReference>
<evidence type="ECO:0000256" key="1">
    <source>
        <dbReference type="ARBA" id="ARBA00004687"/>
    </source>
</evidence>
<dbReference type="PANTHER" id="PTHR15231:SF1">
    <property type="entry name" value="PHOSPHATIDYLINOSITOL N-ACETYLGLUCOSAMINYLTRANSFERASE SUBUNIT H"/>
    <property type="match status" value="1"/>
</dbReference>
<keyword evidence="5" id="KW-1185">Reference proteome</keyword>
<evidence type="ECO:0000256" key="2">
    <source>
        <dbReference type="ARBA" id="ARBA00009610"/>
    </source>
</evidence>
<name>A0A6P3W772_CLUHA</name>
<dbReference type="GO" id="GO:0006506">
    <property type="term" value="P:GPI anchor biosynthetic process"/>
    <property type="evidence" value="ECO:0007669"/>
    <property type="project" value="UniProtKB-UniPathway"/>
</dbReference>
<dbReference type="GeneID" id="105907649"/>
<dbReference type="AlphaFoldDB" id="A0A6P3W772"/>
<sequence length="180" mass="20385">MAVNQYTDVNGKPITFDSESHKDFCREFTISNAKLSLRTILIYTCIVWLLAYAVFFITENTVVLSSAIIVTLVSMVIGIHFVKVDRETLLIIRSLGVQVSSSFASGRECTTFIEMSKIKDIVINEAVYMHRVIYYLCILVKNPSDPEMISSVVPLFQSSKPRLNCLEQVYKACQEVLLQN</sequence>
<keyword evidence="3" id="KW-0472">Membrane</keyword>
<keyword evidence="6" id="KW-0328">Glycosyltransferase</keyword>
<organism evidence="5 6">
    <name type="scientific">Clupea harengus</name>
    <name type="common">Atlantic herring</name>
    <dbReference type="NCBI Taxonomy" id="7950"/>
    <lineage>
        <taxon>Eukaryota</taxon>
        <taxon>Metazoa</taxon>
        <taxon>Chordata</taxon>
        <taxon>Craniata</taxon>
        <taxon>Vertebrata</taxon>
        <taxon>Euteleostomi</taxon>
        <taxon>Actinopterygii</taxon>
        <taxon>Neopterygii</taxon>
        <taxon>Teleostei</taxon>
        <taxon>Clupei</taxon>
        <taxon>Clupeiformes</taxon>
        <taxon>Clupeoidei</taxon>
        <taxon>Clupeidae</taxon>
        <taxon>Clupea</taxon>
    </lineage>
</organism>
<keyword evidence="6" id="KW-0808">Transferase</keyword>
<dbReference type="PANTHER" id="PTHR15231">
    <property type="entry name" value="PHOSPHATIDYLINOSITOL N-ACETYLGLUCOSAMINYLTRANSFERASE SUBUNIT H"/>
    <property type="match status" value="1"/>
</dbReference>
<evidence type="ECO:0000256" key="3">
    <source>
        <dbReference type="SAM" id="Phobius"/>
    </source>
</evidence>
<protein>
    <submittedName>
        <fullName evidence="6">Phosphatidylinositol N-acetylglucosaminyltransferase subunit H</fullName>
    </submittedName>
</protein>
<dbReference type="KEGG" id="char:105907649"/>
<keyword evidence="3" id="KW-1133">Transmembrane helix</keyword>
<comment type="pathway">
    <text evidence="1">Glycolipid biosynthesis; glycosylphosphatidylinositol-anchor biosynthesis.</text>
</comment>
<evidence type="ECO:0000313" key="6">
    <source>
        <dbReference type="RefSeq" id="XP_012691467.1"/>
    </source>
</evidence>
<keyword evidence="3" id="KW-0812">Transmembrane</keyword>
<dbReference type="UniPathway" id="UPA00196"/>
<reference evidence="6" key="1">
    <citation type="submission" date="2025-08" db="UniProtKB">
        <authorList>
            <consortium name="RefSeq"/>
        </authorList>
    </citation>
    <scope>IDENTIFICATION</scope>
</reference>
<dbReference type="GO" id="GO:0000506">
    <property type="term" value="C:glycosylphosphatidylinositol-N-acetylglucosaminyltransferase (GPI-GnT) complex"/>
    <property type="evidence" value="ECO:0007669"/>
    <property type="project" value="InterPro"/>
</dbReference>
<dbReference type="GO" id="GO:0016757">
    <property type="term" value="F:glycosyltransferase activity"/>
    <property type="evidence" value="ECO:0007669"/>
    <property type="project" value="UniProtKB-KW"/>
</dbReference>
<evidence type="ECO:0000313" key="5">
    <source>
        <dbReference type="Proteomes" id="UP000515152"/>
    </source>
</evidence>
<comment type="similarity">
    <text evidence="2">Belongs to the PIGH family.</text>
</comment>
<dbReference type="InterPro" id="IPR019328">
    <property type="entry name" value="PIGH-H_dom"/>
</dbReference>
<dbReference type="OrthoDB" id="6256716at2759"/>
<accession>A0A6P3W772</accession>
<feature type="domain" description="Phosphatidylinositol N-acetylglucosaminyltransferase subunit H conserved" evidence="4">
    <location>
        <begin position="88"/>
        <end position="157"/>
    </location>
</feature>
<dbReference type="Pfam" id="PF10181">
    <property type="entry name" value="PIG-H"/>
    <property type="match status" value="1"/>
</dbReference>
<gene>
    <name evidence="6" type="primary">pigh</name>
</gene>
<dbReference type="Proteomes" id="UP000515152">
    <property type="component" value="Chromosome 15"/>
</dbReference>
<dbReference type="CTD" id="5283"/>
<feature type="transmembrane region" description="Helical" evidence="3">
    <location>
        <begin position="63"/>
        <end position="82"/>
    </location>
</feature>
<feature type="transmembrane region" description="Helical" evidence="3">
    <location>
        <begin position="40"/>
        <end position="57"/>
    </location>
</feature>
<evidence type="ECO:0000259" key="4">
    <source>
        <dbReference type="Pfam" id="PF10181"/>
    </source>
</evidence>
<dbReference type="RefSeq" id="XP_012691467.1">
    <property type="nucleotide sequence ID" value="XM_012836013.3"/>
</dbReference>